<dbReference type="Gene3D" id="3.30.420.10">
    <property type="entry name" value="Ribonuclease H-like superfamily/Ribonuclease H"/>
    <property type="match status" value="1"/>
</dbReference>
<feature type="region of interest" description="Disordered" evidence="1">
    <location>
        <begin position="215"/>
        <end position="253"/>
    </location>
</feature>
<evidence type="ECO:0000313" key="2">
    <source>
        <dbReference type="EMBL" id="UYV80752.1"/>
    </source>
</evidence>
<name>A0ABY6LK25_9ARAC</name>
<feature type="compositionally biased region" description="Acidic residues" evidence="1">
    <location>
        <begin position="229"/>
        <end position="247"/>
    </location>
</feature>
<evidence type="ECO:0000313" key="3">
    <source>
        <dbReference type="Proteomes" id="UP001235939"/>
    </source>
</evidence>
<accession>A0ABY6LK25</accession>
<dbReference type="InterPro" id="IPR036397">
    <property type="entry name" value="RNaseH_sf"/>
</dbReference>
<gene>
    <name evidence="2" type="ORF">LAZ67_19001597</name>
</gene>
<evidence type="ECO:0000256" key="1">
    <source>
        <dbReference type="SAM" id="MobiDB-lite"/>
    </source>
</evidence>
<proteinExistence type="predicted"/>
<protein>
    <submittedName>
        <fullName evidence="2">Uncharacterized protein</fullName>
    </submittedName>
</protein>
<sequence>MKEIVEKNLEACFTITLEEQIMMIQHSDPELRHLIQIFRKDQCDRTVGEQNIINDYSYKGGRLFRMVKNGEKERALYVIHKTTGIEDPRRKDWDLKIKEVERDLNNAVNKTTNKTPFETLHGYSPRFHDGILRRLADEDMDPWTEPERIQESVRTQIENKQEIMKTYYDKKKCRTLQFDITRLMIVKRKLKLYRECFFYKNRNLFSKRNSDISNFEDEGSRVDKAPAREEDDSATEESPDEESEEEDTLRRNPRRSCNARISCAGVLVDW</sequence>
<dbReference type="Proteomes" id="UP001235939">
    <property type="component" value="Chromosome 19"/>
</dbReference>
<keyword evidence="3" id="KW-1185">Reference proteome</keyword>
<dbReference type="EMBL" id="CP092881">
    <property type="protein sequence ID" value="UYV80752.1"/>
    <property type="molecule type" value="Genomic_DNA"/>
</dbReference>
<feature type="compositionally biased region" description="Basic and acidic residues" evidence="1">
    <location>
        <begin position="218"/>
        <end position="228"/>
    </location>
</feature>
<reference evidence="2 3" key="1">
    <citation type="submission" date="2022-01" db="EMBL/GenBank/DDBJ databases">
        <title>A chromosomal length assembly of Cordylochernes scorpioides.</title>
        <authorList>
            <person name="Zeh D."/>
            <person name="Zeh J."/>
        </authorList>
    </citation>
    <scope>NUCLEOTIDE SEQUENCE [LARGE SCALE GENOMIC DNA]</scope>
    <source>
        <strain evidence="2">IN4F17</strain>
        <tissue evidence="2">Whole Body</tissue>
    </source>
</reference>
<organism evidence="2 3">
    <name type="scientific">Cordylochernes scorpioides</name>
    <dbReference type="NCBI Taxonomy" id="51811"/>
    <lineage>
        <taxon>Eukaryota</taxon>
        <taxon>Metazoa</taxon>
        <taxon>Ecdysozoa</taxon>
        <taxon>Arthropoda</taxon>
        <taxon>Chelicerata</taxon>
        <taxon>Arachnida</taxon>
        <taxon>Pseudoscorpiones</taxon>
        <taxon>Cheliferoidea</taxon>
        <taxon>Chernetidae</taxon>
        <taxon>Cordylochernes</taxon>
    </lineage>
</organism>